<dbReference type="InterPro" id="IPR010982">
    <property type="entry name" value="Lambda_DNA-bd_dom_sf"/>
</dbReference>
<feature type="domain" description="HTH cro/C1-type" evidence="1">
    <location>
        <begin position="8"/>
        <end position="62"/>
    </location>
</feature>
<sequence length="79" mass="8767">MPVNTNLLKSKMAINGMNIDDLSGETGLHRDTISNIINNKTAPSYSAINAIFYALHLTPEEGKDIFFSSDLRKKKVLKT</sequence>
<dbReference type="KEGG" id="mequ:KFV11_05140"/>
<protein>
    <submittedName>
        <fullName evidence="2">Helix-turn-helix transcriptional regulator</fullName>
    </submittedName>
</protein>
<accession>A0A9Q9BUI9</accession>
<dbReference type="AlphaFoldDB" id="A0A9Q9BUI9"/>
<dbReference type="EMBL" id="CP073809">
    <property type="protein sequence ID" value="UTH14739.1"/>
    <property type="molecule type" value="Genomic_DNA"/>
</dbReference>
<organism evidence="2 3">
    <name type="scientific">Macrococcus equipercicus</name>
    <dbReference type="NCBI Taxonomy" id="69967"/>
    <lineage>
        <taxon>Bacteria</taxon>
        <taxon>Bacillati</taxon>
        <taxon>Bacillota</taxon>
        <taxon>Bacilli</taxon>
        <taxon>Bacillales</taxon>
        <taxon>Staphylococcaceae</taxon>
        <taxon>Macrococcus</taxon>
    </lineage>
</organism>
<dbReference type="SMART" id="SM00530">
    <property type="entry name" value="HTH_XRE"/>
    <property type="match status" value="1"/>
</dbReference>
<reference evidence="2" key="1">
    <citation type="submission" date="2021-04" db="EMBL/GenBank/DDBJ databases">
        <title>Complete Genome Sequences of Macrococcus spp. from dog and cattle.</title>
        <authorList>
            <person name="Schwendener S."/>
            <person name="Perreten V."/>
        </authorList>
    </citation>
    <scope>NUCLEOTIDE SEQUENCE</scope>
    <source>
        <strain evidence="2">Epi0143-OL</strain>
    </source>
</reference>
<dbReference type="Gene3D" id="1.10.260.40">
    <property type="entry name" value="lambda repressor-like DNA-binding domains"/>
    <property type="match status" value="1"/>
</dbReference>
<dbReference type="PROSITE" id="PS50943">
    <property type="entry name" value="HTH_CROC1"/>
    <property type="match status" value="1"/>
</dbReference>
<dbReference type="Proteomes" id="UP001057381">
    <property type="component" value="Chromosome"/>
</dbReference>
<evidence type="ECO:0000259" key="1">
    <source>
        <dbReference type="PROSITE" id="PS50943"/>
    </source>
</evidence>
<dbReference type="SUPFAM" id="SSF47413">
    <property type="entry name" value="lambda repressor-like DNA-binding domains"/>
    <property type="match status" value="1"/>
</dbReference>
<evidence type="ECO:0000313" key="3">
    <source>
        <dbReference type="Proteomes" id="UP001057381"/>
    </source>
</evidence>
<gene>
    <name evidence="2" type="ORF">KFV11_05140</name>
</gene>
<proteinExistence type="predicted"/>
<dbReference type="GO" id="GO:0003677">
    <property type="term" value="F:DNA binding"/>
    <property type="evidence" value="ECO:0007669"/>
    <property type="project" value="InterPro"/>
</dbReference>
<dbReference type="InterPro" id="IPR001387">
    <property type="entry name" value="Cro/C1-type_HTH"/>
</dbReference>
<evidence type="ECO:0000313" key="2">
    <source>
        <dbReference type="EMBL" id="UTH14739.1"/>
    </source>
</evidence>
<dbReference type="RefSeq" id="WP_254250514.1">
    <property type="nucleotide sequence ID" value="NZ_CP073809.1"/>
</dbReference>
<name>A0A9Q9BUI9_9STAP</name>
<dbReference type="Pfam" id="PF13443">
    <property type="entry name" value="HTH_26"/>
    <property type="match status" value="1"/>
</dbReference>